<comment type="similarity">
    <text evidence="4">Belongs to the MsrA Met sulfoxide reductase family.</text>
</comment>
<keyword evidence="1 4" id="KW-0560">Oxidoreductase</keyword>
<evidence type="ECO:0000256" key="1">
    <source>
        <dbReference type="ARBA" id="ARBA00023002"/>
    </source>
</evidence>
<feature type="domain" description="Peptide methionine sulphoxide reductase MsrA" evidence="5">
    <location>
        <begin position="8"/>
        <end position="159"/>
    </location>
</feature>
<dbReference type="InterPro" id="IPR002569">
    <property type="entry name" value="Met_Sox_Rdtase_MsrA_dom"/>
</dbReference>
<comment type="catalytic activity">
    <reaction evidence="3 4">
        <text>[thioredoxin]-disulfide + L-methionine + H2O = L-methionine (S)-S-oxide + [thioredoxin]-dithiol</text>
        <dbReference type="Rhea" id="RHEA:19993"/>
        <dbReference type="Rhea" id="RHEA-COMP:10698"/>
        <dbReference type="Rhea" id="RHEA-COMP:10700"/>
        <dbReference type="ChEBI" id="CHEBI:15377"/>
        <dbReference type="ChEBI" id="CHEBI:29950"/>
        <dbReference type="ChEBI" id="CHEBI:50058"/>
        <dbReference type="ChEBI" id="CHEBI:57844"/>
        <dbReference type="ChEBI" id="CHEBI:58772"/>
        <dbReference type="EC" id="1.8.4.11"/>
    </reaction>
</comment>
<dbReference type="SUPFAM" id="SSF55068">
    <property type="entry name" value="Peptide methionine sulfoxide reductase"/>
    <property type="match status" value="1"/>
</dbReference>
<evidence type="ECO:0000256" key="3">
    <source>
        <dbReference type="ARBA" id="ARBA00048782"/>
    </source>
</evidence>
<dbReference type="RefSeq" id="WP_044637253.1">
    <property type="nucleotide sequence ID" value="NZ_CP007202.1"/>
</dbReference>
<dbReference type="STRING" id="1454006.AW14_01840"/>
<comment type="catalytic activity">
    <reaction evidence="2 4">
        <text>L-methionyl-[protein] + [thioredoxin]-disulfide + H2O = L-methionyl-(S)-S-oxide-[protein] + [thioredoxin]-dithiol</text>
        <dbReference type="Rhea" id="RHEA:14217"/>
        <dbReference type="Rhea" id="RHEA-COMP:10698"/>
        <dbReference type="Rhea" id="RHEA-COMP:10700"/>
        <dbReference type="Rhea" id="RHEA-COMP:12313"/>
        <dbReference type="Rhea" id="RHEA-COMP:12315"/>
        <dbReference type="ChEBI" id="CHEBI:15377"/>
        <dbReference type="ChEBI" id="CHEBI:16044"/>
        <dbReference type="ChEBI" id="CHEBI:29950"/>
        <dbReference type="ChEBI" id="CHEBI:44120"/>
        <dbReference type="ChEBI" id="CHEBI:50058"/>
        <dbReference type="EC" id="1.8.4.11"/>
    </reaction>
</comment>
<proteinExistence type="inferred from homology"/>
<dbReference type="PANTHER" id="PTHR43774">
    <property type="entry name" value="PEPTIDE METHIONINE SULFOXIDE REDUCTASE"/>
    <property type="match status" value="1"/>
</dbReference>
<gene>
    <name evidence="4" type="primary">msrA</name>
    <name evidence="6" type="ORF">AW14_01840</name>
</gene>
<dbReference type="HOGENOM" id="CLU_031040_10_0_10"/>
<protein>
    <recommendedName>
        <fullName evidence="4">Peptide methionine sulfoxide reductase MsrA</fullName>
        <shortName evidence="4">Protein-methionine-S-oxide reductase</shortName>
        <ecNumber evidence="4">1.8.4.11</ecNumber>
    </recommendedName>
    <alternativeName>
        <fullName evidence="4">Peptide-methionine (S)-S-oxide reductase</fullName>
        <shortName evidence="4">Peptide Met(O) reductase</shortName>
    </alternativeName>
</protein>
<dbReference type="HAMAP" id="MF_01401">
    <property type="entry name" value="MsrA"/>
    <property type="match status" value="1"/>
</dbReference>
<dbReference type="Proteomes" id="UP000032229">
    <property type="component" value="Chromosome"/>
</dbReference>
<dbReference type="Gene3D" id="3.30.1060.10">
    <property type="entry name" value="Peptide methionine sulphoxide reductase MsrA"/>
    <property type="match status" value="1"/>
</dbReference>
<dbReference type="GO" id="GO:0008113">
    <property type="term" value="F:peptide-methionine (S)-S-oxide reductase activity"/>
    <property type="evidence" value="ECO:0007669"/>
    <property type="project" value="UniProtKB-UniRule"/>
</dbReference>
<dbReference type="PANTHER" id="PTHR43774:SF1">
    <property type="entry name" value="PEPTIDE METHIONINE SULFOXIDE REDUCTASE MSRA 2"/>
    <property type="match status" value="1"/>
</dbReference>
<reference evidence="6" key="1">
    <citation type="submission" date="2014-02" db="EMBL/GenBank/DDBJ databases">
        <authorList>
            <person name="Young C.-C."/>
            <person name="Hameed A."/>
            <person name="Huang H.-C."/>
            <person name="Shahina M."/>
        </authorList>
    </citation>
    <scope>NUCLEOTIDE SEQUENCE [LARGE SCALE GENOMIC DNA]</scope>
    <source>
        <strain evidence="6">CC-SAMT-1</strain>
    </source>
</reference>
<dbReference type="GO" id="GO:0033744">
    <property type="term" value="F:L-methionine:thioredoxin-disulfide S-oxidoreductase activity"/>
    <property type="evidence" value="ECO:0007669"/>
    <property type="project" value="RHEA"/>
</dbReference>
<evidence type="ECO:0000256" key="2">
    <source>
        <dbReference type="ARBA" id="ARBA00047806"/>
    </source>
</evidence>
<feature type="active site" evidence="4">
    <location>
        <position position="15"/>
    </location>
</feature>
<dbReference type="InterPro" id="IPR036509">
    <property type="entry name" value="Met_Sox_Rdtase_MsrA_sf"/>
</dbReference>
<dbReference type="NCBIfam" id="TIGR00401">
    <property type="entry name" value="msrA"/>
    <property type="match status" value="1"/>
</dbReference>
<keyword evidence="7" id="KW-1185">Reference proteome</keyword>
<dbReference type="PATRIC" id="fig|1454006.5.peg.349"/>
<name>A0A0C5W8I0_9FLAO</name>
<evidence type="ECO:0000259" key="5">
    <source>
        <dbReference type="Pfam" id="PF01625"/>
    </source>
</evidence>
<dbReference type="OrthoDB" id="4174719at2"/>
<sequence length="179" mass="20009">MKTKNLQTAVFGGGCFWCTEAVFQEIKGVEKVVSGYSGGNAPGKPTYREICSGLTGHAEVVQITFDANTISYTDILVIFLTTHDPTTLNRQGADVGTQYRSVIFYLNDNQKLIAESVVEDMAHYFDNPIVTEISPLKIFYEAEDYHQNYYKNNATAGYCSFVISPKLSKLRQLHADKLK</sequence>
<evidence type="ECO:0000313" key="6">
    <source>
        <dbReference type="EMBL" id="AJR02577.1"/>
    </source>
</evidence>
<comment type="function">
    <text evidence="4">Has an important function as a repair enzyme for proteins that have been inactivated by oxidation. Catalyzes the reversible oxidation-reduction of methionine sulfoxide in proteins to methionine.</text>
</comment>
<evidence type="ECO:0000256" key="4">
    <source>
        <dbReference type="HAMAP-Rule" id="MF_01401"/>
    </source>
</evidence>
<dbReference type="KEGG" id="sze:AW14_01840"/>
<dbReference type="Pfam" id="PF01625">
    <property type="entry name" value="PMSR"/>
    <property type="match status" value="1"/>
</dbReference>
<organism evidence="6 7">
    <name type="scientific">Siansivirga zeaxanthinifaciens CC-SAMT-1</name>
    <dbReference type="NCBI Taxonomy" id="1454006"/>
    <lineage>
        <taxon>Bacteria</taxon>
        <taxon>Pseudomonadati</taxon>
        <taxon>Bacteroidota</taxon>
        <taxon>Flavobacteriia</taxon>
        <taxon>Flavobacteriales</taxon>
        <taxon>Flavobacteriaceae</taxon>
        <taxon>Siansivirga</taxon>
    </lineage>
</organism>
<dbReference type="PROSITE" id="PS51257">
    <property type="entry name" value="PROKAR_LIPOPROTEIN"/>
    <property type="match status" value="1"/>
</dbReference>
<dbReference type="EC" id="1.8.4.11" evidence="4"/>
<dbReference type="EMBL" id="CP007202">
    <property type="protein sequence ID" value="AJR02577.1"/>
    <property type="molecule type" value="Genomic_DNA"/>
</dbReference>
<accession>A0A0C5W8I0</accession>
<evidence type="ECO:0000313" key="7">
    <source>
        <dbReference type="Proteomes" id="UP000032229"/>
    </source>
</evidence>
<dbReference type="AlphaFoldDB" id="A0A0C5W8I0"/>